<evidence type="ECO:0008006" key="3">
    <source>
        <dbReference type="Google" id="ProtNLM"/>
    </source>
</evidence>
<dbReference type="Pfam" id="PF06666">
    <property type="entry name" value="DUF1173"/>
    <property type="match status" value="1"/>
</dbReference>
<dbReference type="EMBL" id="GG704974">
    <property type="protein sequence ID" value="EEY94819.1"/>
    <property type="molecule type" value="Genomic_DNA"/>
</dbReference>
<dbReference type="HOGENOM" id="CLU_055770_1_0_6"/>
<evidence type="ECO:0000313" key="1">
    <source>
        <dbReference type="EMBL" id="EEY94819.1"/>
    </source>
</evidence>
<dbReference type="AlphaFoldDB" id="D0SGW3"/>
<protein>
    <recommendedName>
        <fullName evidence="3">DUF1173 domain-containing protein</fullName>
    </recommendedName>
</protein>
<dbReference type="eggNOG" id="ENOG502ZA7W">
    <property type="taxonomic scope" value="Bacteria"/>
</dbReference>
<gene>
    <name evidence="1" type="ORF">HMPREF0016_03086</name>
</gene>
<accession>D0SGW3</accession>
<proteinExistence type="predicted"/>
<dbReference type="InterPro" id="IPR009553">
    <property type="entry name" value="DUF1173"/>
</dbReference>
<organism evidence="1 2">
    <name type="scientific">Acinetobacter johnsonii SH046</name>
    <dbReference type="NCBI Taxonomy" id="575586"/>
    <lineage>
        <taxon>Bacteria</taxon>
        <taxon>Pseudomonadati</taxon>
        <taxon>Pseudomonadota</taxon>
        <taxon>Gammaproteobacteria</taxon>
        <taxon>Moraxellales</taxon>
        <taxon>Moraxellaceae</taxon>
        <taxon>Acinetobacter</taxon>
    </lineage>
</organism>
<reference evidence="2" key="1">
    <citation type="journal article" date="2012" name="PLoS ONE">
        <title>The success of Acinetobacter species; genetic, metabolic and virulence attributes.</title>
        <authorList>
            <person name="Peleg A.Y."/>
            <person name="de Breij A."/>
            <person name="Adams M.D."/>
            <person name="Cerqueira G.M."/>
            <person name="Mocali S."/>
            <person name="Galardini M."/>
            <person name="Nibbering P.H."/>
            <person name="Earl A.M."/>
            <person name="Ward D.V."/>
            <person name="Paterson D.L."/>
            <person name="Seifert H."/>
            <person name="Dijkshoorn L."/>
        </authorList>
    </citation>
    <scope>NUCLEOTIDE SEQUENCE [LARGE SCALE GENOMIC DNA]</scope>
    <source>
        <strain evidence="2">SH046</strain>
    </source>
</reference>
<dbReference type="RefSeq" id="WP_004895621.1">
    <property type="nucleotide sequence ID" value="NZ_GG704974.1"/>
</dbReference>
<name>D0SGW3_ACIJO</name>
<dbReference type="Proteomes" id="UP000012047">
    <property type="component" value="Unassembled WGS sequence"/>
</dbReference>
<evidence type="ECO:0000313" key="2">
    <source>
        <dbReference type="Proteomes" id="UP000012047"/>
    </source>
</evidence>
<sequence>MLIEVSGLEIDSLAENIKDILSQAYADRQRPKCLCVPGGVPLYIAKINNAYILKRMPNTGGAHSPGCVSYEPPHELSGLGEVLGQAIQENPEDGSVALKFDFALTKRGGKAPPPPSGKEHDSVATDGKKLTLRGLLHYLFEEGKLNYYIPKEKANNWYYVRKQLLRAASDKSAKKQDLTQTLYIPETYNHEIKKDIAARRIEQLAHLHSKTGAQNLMIVIGEVKSIEKARYDFKLIAKHCPDYHFFMNEDVHTRINKRFIKELGLWNNYGDQCHLMFICTILKTPSDLPLIQEISFMLVNKQWIPFESKYEYDLIEEMIESKRQFIKGLRYNLPSNKPLASLVAVDTVPKPTGMYIIPSNESEAYIQGIEQMIEESDYAAWQWEIEKAMPGLPEKDLLSQRGE</sequence>